<reference evidence="2" key="1">
    <citation type="submission" date="2018-01" db="EMBL/GenBank/DDBJ databases">
        <title>An insight into the sialome of Amazonian anophelines.</title>
        <authorList>
            <person name="Ribeiro J.M."/>
            <person name="Scarpassa V."/>
            <person name="Calvo E."/>
        </authorList>
    </citation>
    <scope>NUCLEOTIDE SEQUENCE</scope>
    <source>
        <tissue evidence="2">Salivary glands</tissue>
    </source>
</reference>
<protein>
    <submittedName>
        <fullName evidence="2">Putative secreted peptide</fullName>
    </submittedName>
</protein>
<dbReference type="EMBL" id="GGFM01010616">
    <property type="protein sequence ID" value="MBW31367.1"/>
    <property type="molecule type" value="Transcribed_RNA"/>
</dbReference>
<accession>A0A2M3ZS10</accession>
<evidence type="ECO:0000313" key="2">
    <source>
        <dbReference type="EMBL" id="MBW31367.1"/>
    </source>
</evidence>
<dbReference type="AlphaFoldDB" id="A0A2M3ZS10"/>
<feature type="chain" id="PRO_5014928084" evidence="1">
    <location>
        <begin position="27"/>
        <end position="68"/>
    </location>
</feature>
<keyword evidence="1" id="KW-0732">Signal</keyword>
<name>A0A2M3ZS10_9DIPT</name>
<proteinExistence type="predicted"/>
<evidence type="ECO:0000256" key="1">
    <source>
        <dbReference type="SAM" id="SignalP"/>
    </source>
</evidence>
<organism evidence="2">
    <name type="scientific">Anopheles braziliensis</name>
    <dbReference type="NCBI Taxonomy" id="58242"/>
    <lineage>
        <taxon>Eukaryota</taxon>
        <taxon>Metazoa</taxon>
        <taxon>Ecdysozoa</taxon>
        <taxon>Arthropoda</taxon>
        <taxon>Hexapoda</taxon>
        <taxon>Insecta</taxon>
        <taxon>Pterygota</taxon>
        <taxon>Neoptera</taxon>
        <taxon>Endopterygota</taxon>
        <taxon>Diptera</taxon>
        <taxon>Nematocera</taxon>
        <taxon>Culicoidea</taxon>
        <taxon>Culicidae</taxon>
        <taxon>Anophelinae</taxon>
        <taxon>Anopheles</taxon>
    </lineage>
</organism>
<feature type="signal peptide" evidence="1">
    <location>
        <begin position="1"/>
        <end position="26"/>
    </location>
</feature>
<sequence>MPLPLSSRGLLLLLLLVPSQFQCSISIDIMELAARVDDKGIPLHQRSHFRLSNHLCCPFFFTRIASKT</sequence>